<dbReference type="EMBL" id="CP009440">
    <property type="protein sequence ID" value="AJI53014.1"/>
    <property type="molecule type" value="Genomic_DNA"/>
</dbReference>
<evidence type="ECO:0000313" key="2">
    <source>
        <dbReference type="Proteomes" id="UP000031830"/>
    </source>
</evidence>
<dbReference type="Proteomes" id="UP000031830">
    <property type="component" value="Chromosome"/>
</dbReference>
<organism evidence="1 2">
    <name type="scientific">Francisella philomiragia</name>
    <dbReference type="NCBI Taxonomy" id="28110"/>
    <lineage>
        <taxon>Bacteria</taxon>
        <taxon>Pseudomonadati</taxon>
        <taxon>Pseudomonadota</taxon>
        <taxon>Gammaproteobacteria</taxon>
        <taxon>Thiotrichales</taxon>
        <taxon>Francisellaceae</taxon>
        <taxon>Francisella</taxon>
    </lineage>
</organism>
<dbReference type="RefSeq" id="WP_044526820.1">
    <property type="nucleotide sequence ID" value="NZ_CP009440.1"/>
</dbReference>
<reference evidence="1 2" key="1">
    <citation type="journal article" date="2015" name="Genome Announc.">
        <title>Genome sequencing of 18 francisella strains to aid in assay development and testing.</title>
        <authorList>
            <person name="Johnson S.L."/>
            <person name="Daligault H.E."/>
            <person name="Davenport K.W."/>
            <person name="Coyne S.R."/>
            <person name="Frey K.G."/>
            <person name="Koroleva G.I."/>
            <person name="Broomall S.M."/>
            <person name="Bishop-Lilly K.A."/>
            <person name="Bruce D.C."/>
            <person name="Chertkov O."/>
            <person name="Freitas T."/>
            <person name="Jaissle J."/>
            <person name="Ladner J.T."/>
            <person name="Rosenzweig C.N."/>
            <person name="Gibbons H.S."/>
            <person name="Palacios G.F."/>
            <person name="Redden C.L."/>
            <person name="Xu Y."/>
            <person name="Minogue T.D."/>
            <person name="Chain P.S."/>
        </authorList>
    </citation>
    <scope>NUCLEOTIDE SEQUENCE [LARGE SCALE GENOMIC DNA]</scope>
    <source>
        <strain evidence="1 2">GA01-2794</strain>
    </source>
</reference>
<evidence type="ECO:0000313" key="1">
    <source>
        <dbReference type="EMBL" id="AJI53014.1"/>
    </source>
</evidence>
<dbReference type="Pfam" id="PF10677">
    <property type="entry name" value="DUF2490"/>
    <property type="match status" value="1"/>
</dbReference>
<sequence>MRRLFYIISIFIVALDFAKAVNSDNFQSWNNITVLGNLGFIDNDYSRIQYELTYQERLANASLTSFQTLYRAGLGYSLDNENSFWVGADYLVTRNLVPEDVNTSGIWQQYLYKSHYEEFKYLFRARFEQLLISSANYLTLRARIMVRGSYPISESKKWSVIGFNEYFQNLNGDGVVENASLIQNRAFAGFGYKVTESANIELGYMNQFIHSSQRDDFMANVLLASLVLNFN</sequence>
<protein>
    <recommendedName>
        <fullName evidence="3">DUF2490 domain-containing protein</fullName>
    </recommendedName>
</protein>
<dbReference type="InterPro" id="IPR019619">
    <property type="entry name" value="DUF2490"/>
</dbReference>
<evidence type="ECO:0008006" key="3">
    <source>
        <dbReference type="Google" id="ProtNLM"/>
    </source>
</evidence>
<proteinExistence type="predicted"/>
<dbReference type="KEGG" id="fpz:LA55_1771"/>
<gene>
    <name evidence="1" type="ORF">LA55_1771</name>
</gene>
<dbReference type="AlphaFoldDB" id="A0A0B6CRC1"/>
<dbReference type="OrthoDB" id="5381041at2"/>
<accession>A0A0B6CRC1</accession>
<name>A0A0B6CRC1_9GAMM</name>